<organism evidence="1 2">
    <name type="scientific">Verminephrobacter eiseniae (strain EF01-2)</name>
    <dbReference type="NCBI Taxonomy" id="391735"/>
    <lineage>
        <taxon>Bacteria</taxon>
        <taxon>Pseudomonadati</taxon>
        <taxon>Pseudomonadota</taxon>
        <taxon>Betaproteobacteria</taxon>
        <taxon>Burkholderiales</taxon>
        <taxon>Comamonadaceae</taxon>
        <taxon>Verminephrobacter</taxon>
    </lineage>
</organism>
<dbReference type="EMBL" id="CP000542">
    <property type="protein sequence ID" value="ABM58294.1"/>
    <property type="molecule type" value="Genomic_DNA"/>
</dbReference>
<dbReference type="KEGG" id="vei:Veis_2549"/>
<evidence type="ECO:0000313" key="1">
    <source>
        <dbReference type="EMBL" id="ABM58294.1"/>
    </source>
</evidence>
<sequence length="169" mass="18372">MTLLVSDLWTMNDFPGRSSSEVLTGCRTGLRHGSLDGLGVGFRGWPECRASSLGRALGLCGRLAGRCRGGPQGGVVRLYGLDLAAQLRCLLAGRCGGFAGLVAPAFVMRSALRWAFSAARLHCSTCCRRRRRKHRHHKKAGKPASRNAIIRRLLISCYGESSLETYPSR</sequence>
<evidence type="ECO:0000313" key="2">
    <source>
        <dbReference type="Proteomes" id="UP000000374"/>
    </source>
</evidence>
<protein>
    <submittedName>
        <fullName evidence="1">Uncharacterized protein</fullName>
    </submittedName>
</protein>
<gene>
    <name evidence="1" type="ordered locus">Veis_2549</name>
</gene>
<name>A1WKY7_VEREI</name>
<dbReference type="AlphaFoldDB" id="A1WKY7"/>
<reference evidence="2" key="1">
    <citation type="submission" date="2006-12" db="EMBL/GenBank/DDBJ databases">
        <title>Complete sequence of chromosome 1 of Verminephrobacter eiseniae EF01-2.</title>
        <authorList>
            <person name="Copeland A."/>
            <person name="Lucas S."/>
            <person name="Lapidus A."/>
            <person name="Barry K."/>
            <person name="Detter J.C."/>
            <person name="Glavina del Rio T."/>
            <person name="Dalin E."/>
            <person name="Tice H."/>
            <person name="Pitluck S."/>
            <person name="Chertkov O."/>
            <person name="Brettin T."/>
            <person name="Bruce D."/>
            <person name="Han C."/>
            <person name="Tapia R."/>
            <person name="Gilna P."/>
            <person name="Schmutz J."/>
            <person name="Larimer F."/>
            <person name="Land M."/>
            <person name="Hauser L."/>
            <person name="Kyrpides N."/>
            <person name="Kim E."/>
            <person name="Stahl D."/>
            <person name="Richardson P."/>
        </authorList>
    </citation>
    <scope>NUCLEOTIDE SEQUENCE [LARGE SCALE GENOMIC DNA]</scope>
    <source>
        <strain evidence="2">EF01-2</strain>
    </source>
</reference>
<dbReference type="HOGENOM" id="CLU_1577829_0_0_4"/>
<proteinExistence type="predicted"/>
<dbReference type="Proteomes" id="UP000000374">
    <property type="component" value="Chromosome"/>
</dbReference>
<keyword evidence="2" id="KW-1185">Reference proteome</keyword>
<accession>A1WKY7</accession>
<dbReference type="STRING" id="391735.Veis_2549"/>